<protein>
    <recommendedName>
        <fullName evidence="10">Odorant receptor</fullName>
    </recommendedName>
</protein>
<accession>A0A3F2ZEQ3</accession>
<dbReference type="PANTHER" id="PTHR21137:SF35">
    <property type="entry name" value="ODORANT RECEPTOR 19A-RELATED"/>
    <property type="match status" value="1"/>
</dbReference>
<evidence type="ECO:0000256" key="7">
    <source>
        <dbReference type="ARBA" id="ARBA00023136"/>
    </source>
</evidence>
<evidence type="ECO:0000256" key="1">
    <source>
        <dbReference type="ARBA" id="ARBA00004651"/>
    </source>
</evidence>
<keyword evidence="6 10" id="KW-1133">Transmembrane helix</keyword>
<keyword evidence="2" id="KW-1003">Cell membrane</keyword>
<dbReference type="VEuPathDB" id="VectorBase:PPAI013303"/>
<feature type="transmembrane region" description="Helical" evidence="10">
    <location>
        <begin position="298"/>
        <end position="320"/>
    </location>
</feature>
<dbReference type="EnsemblMetazoa" id="PPAI013303-RA">
    <property type="protein sequence ID" value="PPAI013303-PA"/>
    <property type="gene ID" value="PPAI013303"/>
</dbReference>
<dbReference type="EMBL" id="AJVK01004982">
    <property type="status" value="NOT_ANNOTATED_CDS"/>
    <property type="molecule type" value="Genomic_DNA"/>
</dbReference>
<dbReference type="GO" id="GO:0007165">
    <property type="term" value="P:signal transduction"/>
    <property type="evidence" value="ECO:0007669"/>
    <property type="project" value="UniProtKB-KW"/>
</dbReference>
<comment type="subcellular location">
    <subcellularLocation>
        <location evidence="1 10">Cell membrane</location>
        <topology evidence="1 10">Multi-pass membrane protein</topology>
    </subcellularLocation>
</comment>
<feature type="transmembrane region" description="Helical" evidence="10">
    <location>
        <begin position="140"/>
        <end position="159"/>
    </location>
</feature>
<evidence type="ECO:0000313" key="12">
    <source>
        <dbReference type="Proteomes" id="UP000092462"/>
    </source>
</evidence>
<feature type="transmembrane region" description="Helical" evidence="10">
    <location>
        <begin position="42"/>
        <end position="63"/>
    </location>
</feature>
<keyword evidence="9 10" id="KW-0807">Transducer</keyword>
<sequence>MAENSQKSLSWKCWDTYVQLSNSVRFIGCNILDFDDRAPPNIYTYLTITLTLVCGIMGITPIFRFSNSLGSIAEGMFTFALAVQAGTKVYMIMSAKDLCYEILNQAQTFVAEFEDNPKVCKIFQKYIEICNWWRPNIFRFYAFIISMMTIMCIAVSVYTRTKIFPFGGILPFLDHQSNIGYVVNFVTYVLISLYGTYGYFASDYYYLNAMATAYGHIETIAVVCEDLTAYLEQHGSDDIQKINHSIALIIKTQHNHSKFMNNLNKQFGFHSFVIITSSMVCIAIAMFLAIQYGWISGVFAIGLFLWQISTLCFVGGIYLIKADNTQIKVIKTKWYLLPVKKQKMFVCIIQYLQNVKEPTALSHFQLNFNTFVLCLKTMYQLLMLLLNVSN</sequence>
<evidence type="ECO:0000256" key="2">
    <source>
        <dbReference type="ARBA" id="ARBA00022475"/>
    </source>
</evidence>
<name>A0A3F2ZEQ3_PHLPP</name>
<dbReference type="GO" id="GO:0004984">
    <property type="term" value="F:olfactory receptor activity"/>
    <property type="evidence" value="ECO:0007669"/>
    <property type="project" value="InterPro"/>
</dbReference>
<keyword evidence="5 10" id="KW-0552">Olfaction</keyword>
<evidence type="ECO:0000256" key="8">
    <source>
        <dbReference type="ARBA" id="ARBA00023170"/>
    </source>
</evidence>
<comment type="caution">
    <text evidence="10">Lacks conserved residue(s) required for the propagation of feature annotation.</text>
</comment>
<dbReference type="VEuPathDB" id="VectorBase:PPAPM1_005793"/>
<evidence type="ECO:0000256" key="9">
    <source>
        <dbReference type="ARBA" id="ARBA00023224"/>
    </source>
</evidence>
<proteinExistence type="inferred from homology"/>
<dbReference type="GO" id="GO:0005549">
    <property type="term" value="F:odorant binding"/>
    <property type="evidence" value="ECO:0007669"/>
    <property type="project" value="InterPro"/>
</dbReference>
<evidence type="ECO:0000256" key="3">
    <source>
        <dbReference type="ARBA" id="ARBA00022606"/>
    </source>
</evidence>
<dbReference type="GO" id="GO:0005886">
    <property type="term" value="C:plasma membrane"/>
    <property type="evidence" value="ECO:0007669"/>
    <property type="project" value="UniProtKB-SubCell"/>
</dbReference>
<evidence type="ECO:0000256" key="5">
    <source>
        <dbReference type="ARBA" id="ARBA00022725"/>
    </source>
</evidence>
<keyword evidence="12" id="KW-1185">Reference proteome</keyword>
<evidence type="ECO:0000256" key="6">
    <source>
        <dbReference type="ARBA" id="ARBA00022989"/>
    </source>
</evidence>
<dbReference type="InterPro" id="IPR004117">
    <property type="entry name" value="7tm6_olfct_rcpt"/>
</dbReference>
<keyword evidence="4 10" id="KW-0812">Transmembrane</keyword>
<dbReference type="AlphaFoldDB" id="A0A3F2ZEQ3"/>
<comment type="similarity">
    <text evidence="10">Belongs to the insect chemoreceptor superfamily. Heteromeric odorant receptor channel (TC 1.A.69) family.</text>
</comment>
<evidence type="ECO:0000313" key="11">
    <source>
        <dbReference type="EnsemblMetazoa" id="PPAI013303-PA"/>
    </source>
</evidence>
<evidence type="ECO:0000256" key="4">
    <source>
        <dbReference type="ARBA" id="ARBA00022692"/>
    </source>
</evidence>
<organism evidence="11 12">
    <name type="scientific">Phlebotomus papatasi</name>
    <name type="common">Sandfly</name>
    <dbReference type="NCBI Taxonomy" id="29031"/>
    <lineage>
        <taxon>Eukaryota</taxon>
        <taxon>Metazoa</taxon>
        <taxon>Ecdysozoa</taxon>
        <taxon>Arthropoda</taxon>
        <taxon>Hexapoda</taxon>
        <taxon>Insecta</taxon>
        <taxon>Pterygota</taxon>
        <taxon>Neoptera</taxon>
        <taxon>Endopterygota</taxon>
        <taxon>Diptera</taxon>
        <taxon>Nematocera</taxon>
        <taxon>Psychodoidea</taxon>
        <taxon>Psychodidae</taxon>
        <taxon>Phlebotomus</taxon>
        <taxon>Phlebotomus</taxon>
    </lineage>
</organism>
<reference evidence="11" key="1">
    <citation type="submission" date="2022-08" db="UniProtKB">
        <authorList>
            <consortium name="EnsemblMetazoa"/>
        </authorList>
    </citation>
    <scope>IDENTIFICATION</scope>
    <source>
        <strain evidence="11">Israel</strain>
    </source>
</reference>
<keyword evidence="8 10" id="KW-0675">Receptor</keyword>
<keyword evidence="7 10" id="KW-0472">Membrane</keyword>
<keyword evidence="3 10" id="KW-0716">Sensory transduction</keyword>
<dbReference type="Pfam" id="PF02949">
    <property type="entry name" value="7tm_6"/>
    <property type="match status" value="1"/>
</dbReference>
<feature type="transmembrane region" description="Helical" evidence="10">
    <location>
        <begin position="179"/>
        <end position="200"/>
    </location>
</feature>
<evidence type="ECO:0000256" key="10">
    <source>
        <dbReference type="RuleBase" id="RU351113"/>
    </source>
</evidence>
<dbReference type="Proteomes" id="UP000092462">
    <property type="component" value="Unassembled WGS sequence"/>
</dbReference>
<dbReference type="PANTHER" id="PTHR21137">
    <property type="entry name" value="ODORANT RECEPTOR"/>
    <property type="match status" value="1"/>
</dbReference>
<feature type="transmembrane region" description="Helical" evidence="10">
    <location>
        <begin position="267"/>
        <end position="292"/>
    </location>
</feature>